<sequence length="123" mass="13924">MASPFSAVLRSNYAASVVEAPQIEQIITKHDKYITQIDKNIAQTLVTLNCLQHRRAGLVAFQQAHKALISPIRRTPPEMLANIFVLCLPDDEFVGMYVLDAPLLLVQICSHWRKIALSTQRLW</sequence>
<evidence type="ECO:0000313" key="2">
    <source>
        <dbReference type="Proteomes" id="UP000054166"/>
    </source>
</evidence>
<feature type="non-terminal residue" evidence="1">
    <location>
        <position position="123"/>
    </location>
</feature>
<evidence type="ECO:0008006" key="3">
    <source>
        <dbReference type="Google" id="ProtNLM"/>
    </source>
</evidence>
<reference evidence="2" key="2">
    <citation type="submission" date="2015-01" db="EMBL/GenBank/DDBJ databases">
        <title>Evolutionary Origins and Diversification of the Mycorrhizal Mutualists.</title>
        <authorList>
            <consortium name="DOE Joint Genome Institute"/>
            <consortium name="Mycorrhizal Genomics Consortium"/>
            <person name="Kohler A."/>
            <person name="Kuo A."/>
            <person name="Nagy L.G."/>
            <person name="Floudas D."/>
            <person name="Copeland A."/>
            <person name="Barry K.W."/>
            <person name="Cichocki N."/>
            <person name="Veneault-Fourrey C."/>
            <person name="LaButti K."/>
            <person name="Lindquist E.A."/>
            <person name="Lipzen A."/>
            <person name="Lundell T."/>
            <person name="Morin E."/>
            <person name="Murat C."/>
            <person name="Riley R."/>
            <person name="Ohm R."/>
            <person name="Sun H."/>
            <person name="Tunlid A."/>
            <person name="Henrissat B."/>
            <person name="Grigoriev I.V."/>
            <person name="Hibbett D.S."/>
            <person name="Martin F."/>
        </authorList>
    </citation>
    <scope>NUCLEOTIDE SEQUENCE [LARGE SCALE GENOMIC DNA]</scope>
    <source>
        <strain evidence="2">F 1598</strain>
    </source>
</reference>
<reference evidence="1 2" key="1">
    <citation type="submission" date="2014-04" db="EMBL/GenBank/DDBJ databases">
        <authorList>
            <consortium name="DOE Joint Genome Institute"/>
            <person name="Kuo A."/>
            <person name="Tarkka M."/>
            <person name="Buscot F."/>
            <person name="Kohler A."/>
            <person name="Nagy L.G."/>
            <person name="Floudas D."/>
            <person name="Copeland A."/>
            <person name="Barry K.W."/>
            <person name="Cichocki N."/>
            <person name="Veneault-Fourrey C."/>
            <person name="LaButti K."/>
            <person name="Lindquist E.A."/>
            <person name="Lipzen A."/>
            <person name="Lundell T."/>
            <person name="Morin E."/>
            <person name="Murat C."/>
            <person name="Sun H."/>
            <person name="Tunlid A."/>
            <person name="Henrissat B."/>
            <person name="Grigoriev I.V."/>
            <person name="Hibbett D.S."/>
            <person name="Martin F."/>
            <person name="Nordberg H.P."/>
            <person name="Cantor M.N."/>
            <person name="Hua S.X."/>
        </authorList>
    </citation>
    <scope>NUCLEOTIDE SEQUENCE [LARGE SCALE GENOMIC DNA]</scope>
    <source>
        <strain evidence="1 2">F 1598</strain>
    </source>
</reference>
<dbReference type="AlphaFoldDB" id="A0A0C3GEL5"/>
<accession>A0A0C3GEL5</accession>
<dbReference type="InParanoid" id="A0A0C3GEL5"/>
<gene>
    <name evidence="1" type="ORF">PILCRDRAFT_42451</name>
</gene>
<dbReference type="OrthoDB" id="3365698at2759"/>
<organism evidence="1 2">
    <name type="scientific">Piloderma croceum (strain F 1598)</name>
    <dbReference type="NCBI Taxonomy" id="765440"/>
    <lineage>
        <taxon>Eukaryota</taxon>
        <taxon>Fungi</taxon>
        <taxon>Dikarya</taxon>
        <taxon>Basidiomycota</taxon>
        <taxon>Agaricomycotina</taxon>
        <taxon>Agaricomycetes</taxon>
        <taxon>Agaricomycetidae</taxon>
        <taxon>Atheliales</taxon>
        <taxon>Atheliaceae</taxon>
        <taxon>Piloderma</taxon>
    </lineage>
</organism>
<dbReference type="Proteomes" id="UP000054166">
    <property type="component" value="Unassembled WGS sequence"/>
</dbReference>
<evidence type="ECO:0000313" key="1">
    <source>
        <dbReference type="EMBL" id="KIM90109.1"/>
    </source>
</evidence>
<keyword evidence="2" id="KW-1185">Reference proteome</keyword>
<dbReference type="HOGENOM" id="CLU_018544_3_2_1"/>
<proteinExistence type="predicted"/>
<protein>
    <recommendedName>
        <fullName evidence="3">F-box domain-containing protein</fullName>
    </recommendedName>
</protein>
<name>A0A0C3GEL5_PILCF</name>
<dbReference type="EMBL" id="KN832973">
    <property type="protein sequence ID" value="KIM90109.1"/>
    <property type="molecule type" value="Genomic_DNA"/>
</dbReference>